<dbReference type="AlphaFoldDB" id="A0A2P2IMN4"/>
<dbReference type="EMBL" id="GGEC01001965">
    <property type="protein sequence ID" value="MBW82448.1"/>
    <property type="molecule type" value="Transcribed_RNA"/>
</dbReference>
<name>A0A2P2IMN4_RHIMU</name>
<evidence type="ECO:0000313" key="1">
    <source>
        <dbReference type="EMBL" id="MBW82448.1"/>
    </source>
</evidence>
<protein>
    <submittedName>
        <fullName evidence="1">Uncharacterized protein</fullName>
    </submittedName>
</protein>
<sequence>MEAHKTFINQFLLNDAETEFCSCMYLSHHLLSAPSSKKEIEKVFLT</sequence>
<accession>A0A2P2IMN4</accession>
<reference evidence="1" key="1">
    <citation type="submission" date="2018-02" db="EMBL/GenBank/DDBJ databases">
        <title>Rhizophora mucronata_Transcriptome.</title>
        <authorList>
            <person name="Meera S.P."/>
            <person name="Sreeshan A."/>
            <person name="Augustine A."/>
        </authorList>
    </citation>
    <scope>NUCLEOTIDE SEQUENCE</scope>
    <source>
        <tissue evidence="1">Leaf</tissue>
    </source>
</reference>
<organism evidence="1">
    <name type="scientific">Rhizophora mucronata</name>
    <name type="common">Asiatic mangrove</name>
    <dbReference type="NCBI Taxonomy" id="61149"/>
    <lineage>
        <taxon>Eukaryota</taxon>
        <taxon>Viridiplantae</taxon>
        <taxon>Streptophyta</taxon>
        <taxon>Embryophyta</taxon>
        <taxon>Tracheophyta</taxon>
        <taxon>Spermatophyta</taxon>
        <taxon>Magnoliopsida</taxon>
        <taxon>eudicotyledons</taxon>
        <taxon>Gunneridae</taxon>
        <taxon>Pentapetalae</taxon>
        <taxon>rosids</taxon>
        <taxon>fabids</taxon>
        <taxon>Malpighiales</taxon>
        <taxon>Rhizophoraceae</taxon>
        <taxon>Rhizophora</taxon>
    </lineage>
</organism>
<proteinExistence type="predicted"/>